<protein>
    <submittedName>
        <fullName evidence="1">Uncharacterized protein</fullName>
    </submittedName>
</protein>
<sequence length="234" mass="25778">MEDEEQLTERCEVEKPLFYHGPRFKLCSQDREQQRTYSLLCYNAACDLVFAVEDGACAAYGGAELVKQNKDLASFSKLATTPKCRIPTKSPAIIVSTNEEGAALVCIVQEGGVLSVYSAEEALKGNAKEVYSVTLDEEEIVQISWKEDDFLCVCESGRTFLVHPQDSTYFCVHEPADFAPICAAAIPRSDFALLAGDPPEDEDTGANLWAVDLLSADSWPLFPEESPRRGRPNP</sequence>
<comment type="caution">
    <text evidence="1">The sequence shown here is derived from an EMBL/GenBank/DDBJ whole genome shotgun (WGS) entry which is preliminary data.</text>
</comment>
<name>A0AA36J6Y8_9DINO</name>
<gene>
    <name evidence="1" type="ORF">EVOR1521_LOCUS23233</name>
</gene>
<evidence type="ECO:0000313" key="1">
    <source>
        <dbReference type="EMBL" id="CAJ1399750.1"/>
    </source>
</evidence>
<dbReference type="AlphaFoldDB" id="A0AA36J6Y8"/>
<dbReference type="Proteomes" id="UP001178507">
    <property type="component" value="Unassembled WGS sequence"/>
</dbReference>
<organism evidence="1 2">
    <name type="scientific">Effrenium voratum</name>
    <dbReference type="NCBI Taxonomy" id="2562239"/>
    <lineage>
        <taxon>Eukaryota</taxon>
        <taxon>Sar</taxon>
        <taxon>Alveolata</taxon>
        <taxon>Dinophyceae</taxon>
        <taxon>Suessiales</taxon>
        <taxon>Symbiodiniaceae</taxon>
        <taxon>Effrenium</taxon>
    </lineage>
</organism>
<keyword evidence="2" id="KW-1185">Reference proteome</keyword>
<accession>A0AA36J6Y8</accession>
<reference evidence="1" key="1">
    <citation type="submission" date="2023-08" db="EMBL/GenBank/DDBJ databases">
        <authorList>
            <person name="Chen Y."/>
            <person name="Shah S."/>
            <person name="Dougan E. K."/>
            <person name="Thang M."/>
            <person name="Chan C."/>
        </authorList>
    </citation>
    <scope>NUCLEOTIDE SEQUENCE</scope>
</reference>
<evidence type="ECO:0000313" key="2">
    <source>
        <dbReference type="Proteomes" id="UP001178507"/>
    </source>
</evidence>
<dbReference type="EMBL" id="CAUJNA010003347">
    <property type="protein sequence ID" value="CAJ1399750.1"/>
    <property type="molecule type" value="Genomic_DNA"/>
</dbReference>
<proteinExistence type="predicted"/>